<evidence type="ECO:0000256" key="3">
    <source>
        <dbReference type="SAM" id="Phobius"/>
    </source>
</evidence>
<evidence type="ECO:0000256" key="1">
    <source>
        <dbReference type="ARBA" id="ARBA00022737"/>
    </source>
</evidence>
<evidence type="ECO:0000256" key="2">
    <source>
        <dbReference type="ARBA" id="ARBA00023157"/>
    </source>
</evidence>
<dbReference type="Pfam" id="PF13927">
    <property type="entry name" value="Ig_3"/>
    <property type="match status" value="1"/>
</dbReference>
<feature type="domain" description="Ig-like" evidence="4">
    <location>
        <begin position="359"/>
        <end position="504"/>
    </location>
</feature>
<comment type="caution">
    <text evidence="6">The sequence shown here is derived from an EMBL/GenBank/DDBJ whole genome shotgun (WGS) entry which is preliminary data.</text>
</comment>
<evidence type="ECO:0000259" key="4">
    <source>
        <dbReference type="PROSITE" id="PS50835"/>
    </source>
</evidence>
<dbReference type="InterPro" id="IPR036179">
    <property type="entry name" value="Ig-like_dom_sf"/>
</dbReference>
<reference evidence="6 7" key="1">
    <citation type="submission" date="2022-12" db="EMBL/GenBank/DDBJ databases">
        <title>Chromosome-level genome of Tegillarca granosa.</title>
        <authorList>
            <person name="Kim J."/>
        </authorList>
    </citation>
    <scope>NUCLEOTIDE SEQUENCE [LARGE SCALE GENOMIC DNA]</scope>
    <source>
        <strain evidence="6">Teg-2019</strain>
        <tissue evidence="6">Adductor muscle</tissue>
    </source>
</reference>
<feature type="transmembrane region" description="Helical" evidence="3">
    <location>
        <begin position="749"/>
        <end position="775"/>
    </location>
</feature>
<dbReference type="SUPFAM" id="SSF49265">
    <property type="entry name" value="Fibronectin type III"/>
    <property type="match status" value="1"/>
</dbReference>
<feature type="non-terminal residue" evidence="6">
    <location>
        <position position="798"/>
    </location>
</feature>
<keyword evidence="3" id="KW-1133">Transmembrane helix</keyword>
<dbReference type="PROSITE" id="PS50835">
    <property type="entry name" value="IG_LIKE"/>
    <property type="match status" value="3"/>
</dbReference>
<feature type="domain" description="Ig-like" evidence="4">
    <location>
        <begin position="232"/>
        <end position="339"/>
    </location>
</feature>
<feature type="domain" description="Fibronectin type-III" evidence="5">
    <location>
        <begin position="641"/>
        <end position="739"/>
    </location>
</feature>
<dbReference type="Proteomes" id="UP001217089">
    <property type="component" value="Unassembled WGS sequence"/>
</dbReference>
<dbReference type="Pfam" id="PF00041">
    <property type="entry name" value="fn3"/>
    <property type="match status" value="1"/>
</dbReference>
<keyword evidence="1" id="KW-0677">Repeat</keyword>
<dbReference type="PROSITE" id="PS50853">
    <property type="entry name" value="FN3"/>
    <property type="match status" value="1"/>
</dbReference>
<sequence>MSKIIEAAWTLTGSSEFAVAGESFTLTCNPHNSSAVVVKWKRLDIDTFATGTSRAYVEENGCKIGSGSDTQYQYTCEPGPVYKLTIPASLMTNSQNNKVWRCEFIFGGAAAEYKVKVQVQVSSISIQADNAVNQQLNVIYENTPKTFYCITNGCRPKANITVTTIGVTKGQLTESTTQNGDLIITRVSQVITANRGGSTTKTIQCSAVNIQGRQPITSQLVTFDVYCKYDIPSVEPTLTGYSNGTVLYEGDSDLTLTCKQSGGYPLSVITWSCEGQTGTTNSGQTVASSFVQLTNSQVINGQTTDTYTIPTLTNVHNGLRIQCRVSNLYTRNRPPAKVSNITVLDVQCNILQSISKDTPIITLDTTSITVQEGDNHSGRPCSAFGNPTPRVKWYRGNSEQTPGTGTSATLVFSIYFNLSPSNPPTVTVSLQNTTENDANAVFTCNADGFPTNYTYHGWNQYIGNTLVRSYTDFTGMLSESNRKIIIPKVTFEDTGRYYCDVENGKKGRQPAIFQRGSSYFDVRAAAKFDPKEEARKLGELHKNCTINITFYSNPPALIMDIKWINKTSRNLLTNSDSISLKLTTTTMQTVVYGKIVTLTGQSAILTIASLISFHLGHYQLQVKNGEDLYSSFDFQFITSAPPEIPSEFSLVENGTKSVKITWKRGFNGGHAQTFVIRYTNTGTLETKEITIEDTNQNSNYTIEIDELKPSTTFHFWIYSTNEKGNSTVPDTLIVQTLKKPKPESQSGNIGAITGGVTGTLVSIISIVVIGVLIIIEKRQSEQRVSFQSKDRSDKMDDG</sequence>
<dbReference type="InterPro" id="IPR013783">
    <property type="entry name" value="Ig-like_fold"/>
</dbReference>
<dbReference type="SMART" id="SM00409">
    <property type="entry name" value="IG"/>
    <property type="match status" value="2"/>
</dbReference>
<proteinExistence type="predicted"/>
<dbReference type="CDD" id="cd00096">
    <property type="entry name" value="Ig"/>
    <property type="match status" value="2"/>
</dbReference>
<organism evidence="6 7">
    <name type="scientific">Tegillarca granosa</name>
    <name type="common">Malaysian cockle</name>
    <name type="synonym">Anadara granosa</name>
    <dbReference type="NCBI Taxonomy" id="220873"/>
    <lineage>
        <taxon>Eukaryota</taxon>
        <taxon>Metazoa</taxon>
        <taxon>Spiralia</taxon>
        <taxon>Lophotrochozoa</taxon>
        <taxon>Mollusca</taxon>
        <taxon>Bivalvia</taxon>
        <taxon>Autobranchia</taxon>
        <taxon>Pteriomorphia</taxon>
        <taxon>Arcoida</taxon>
        <taxon>Arcoidea</taxon>
        <taxon>Arcidae</taxon>
        <taxon>Tegillarca</taxon>
    </lineage>
</organism>
<protein>
    <recommendedName>
        <fullName evidence="8">Nephrin/kirre</fullName>
    </recommendedName>
</protein>
<dbReference type="InterPro" id="IPR007110">
    <property type="entry name" value="Ig-like_dom"/>
</dbReference>
<keyword evidence="3" id="KW-0472">Membrane</keyword>
<gene>
    <name evidence="6" type="ORF">KUTeg_002864</name>
</gene>
<dbReference type="Gene3D" id="2.60.40.10">
    <property type="entry name" value="Immunoglobulins"/>
    <property type="match status" value="4"/>
</dbReference>
<keyword evidence="2" id="KW-1015">Disulfide bond</keyword>
<dbReference type="PANTHER" id="PTHR44170:SF6">
    <property type="entry name" value="CONTACTIN"/>
    <property type="match status" value="1"/>
</dbReference>
<dbReference type="SUPFAM" id="SSF48726">
    <property type="entry name" value="Immunoglobulin"/>
    <property type="match status" value="3"/>
</dbReference>
<dbReference type="InterPro" id="IPR003961">
    <property type="entry name" value="FN3_dom"/>
</dbReference>
<keyword evidence="7" id="KW-1185">Reference proteome</keyword>
<evidence type="ECO:0000259" key="5">
    <source>
        <dbReference type="PROSITE" id="PS50853"/>
    </source>
</evidence>
<name>A0ABQ9FQN2_TEGGR</name>
<dbReference type="PANTHER" id="PTHR44170">
    <property type="entry name" value="PROTEIN SIDEKICK"/>
    <property type="match status" value="1"/>
</dbReference>
<feature type="domain" description="Ig-like" evidence="4">
    <location>
        <begin position="2"/>
        <end position="76"/>
    </location>
</feature>
<dbReference type="InterPro" id="IPR003599">
    <property type="entry name" value="Ig_sub"/>
</dbReference>
<dbReference type="CDD" id="cd00063">
    <property type="entry name" value="FN3"/>
    <property type="match status" value="1"/>
</dbReference>
<dbReference type="SMART" id="SM00060">
    <property type="entry name" value="FN3"/>
    <property type="match status" value="1"/>
</dbReference>
<dbReference type="EMBL" id="JARBDR010000197">
    <property type="protein sequence ID" value="KAJ8319581.1"/>
    <property type="molecule type" value="Genomic_DNA"/>
</dbReference>
<accession>A0ABQ9FQN2</accession>
<evidence type="ECO:0000313" key="7">
    <source>
        <dbReference type="Proteomes" id="UP001217089"/>
    </source>
</evidence>
<keyword evidence="3" id="KW-0812">Transmembrane</keyword>
<evidence type="ECO:0000313" key="6">
    <source>
        <dbReference type="EMBL" id="KAJ8319581.1"/>
    </source>
</evidence>
<dbReference type="InterPro" id="IPR036116">
    <property type="entry name" value="FN3_sf"/>
</dbReference>
<evidence type="ECO:0008006" key="8">
    <source>
        <dbReference type="Google" id="ProtNLM"/>
    </source>
</evidence>